<evidence type="ECO:0000256" key="1">
    <source>
        <dbReference type="SAM" id="MobiDB-lite"/>
    </source>
</evidence>
<proteinExistence type="predicted"/>
<feature type="compositionally biased region" description="Low complexity" evidence="1">
    <location>
        <begin position="54"/>
        <end position="64"/>
    </location>
</feature>
<organism evidence="2 3">
    <name type="scientific">Streptomyces rishiriensis</name>
    <dbReference type="NCBI Taxonomy" id="68264"/>
    <lineage>
        <taxon>Bacteria</taxon>
        <taxon>Bacillati</taxon>
        <taxon>Actinomycetota</taxon>
        <taxon>Actinomycetes</taxon>
        <taxon>Kitasatosporales</taxon>
        <taxon>Streptomycetaceae</taxon>
        <taxon>Streptomyces</taxon>
    </lineage>
</organism>
<dbReference type="Proteomes" id="UP001230654">
    <property type="component" value="Unassembled WGS sequence"/>
</dbReference>
<sequence>MRRVRGALVDAKETPDAYNPHGGMCVQLAWQRYSNSQWRPAARPFGRREPSSDPACPARPAACR</sequence>
<reference evidence="2 3" key="1">
    <citation type="submission" date="2023-07" db="EMBL/GenBank/DDBJ databases">
        <title>Comparative genomics of wheat-associated soil bacteria to identify genetic determinants of phenazine resistance.</title>
        <authorList>
            <person name="Mouncey N."/>
        </authorList>
    </citation>
    <scope>NUCLEOTIDE SEQUENCE [LARGE SCALE GENOMIC DNA]</scope>
    <source>
        <strain evidence="2 3">B2I6</strain>
    </source>
</reference>
<evidence type="ECO:0000313" key="2">
    <source>
        <dbReference type="EMBL" id="MDQ0582470.1"/>
    </source>
</evidence>
<comment type="caution">
    <text evidence="2">The sequence shown here is derived from an EMBL/GenBank/DDBJ whole genome shotgun (WGS) entry which is preliminary data.</text>
</comment>
<feature type="region of interest" description="Disordered" evidence="1">
    <location>
        <begin position="41"/>
        <end position="64"/>
    </location>
</feature>
<protein>
    <submittedName>
        <fullName evidence="2">Uncharacterized protein</fullName>
    </submittedName>
</protein>
<evidence type="ECO:0000313" key="3">
    <source>
        <dbReference type="Proteomes" id="UP001230654"/>
    </source>
</evidence>
<keyword evidence="3" id="KW-1185">Reference proteome</keyword>
<dbReference type="EMBL" id="JAUSWV010000002">
    <property type="protein sequence ID" value="MDQ0582470.1"/>
    <property type="molecule type" value="Genomic_DNA"/>
</dbReference>
<gene>
    <name evidence="2" type="ORF">QF030_004648</name>
</gene>
<name>A0ABU0NTI0_STRRH</name>
<accession>A0ABU0NTI0</accession>